<evidence type="ECO:0000313" key="2">
    <source>
        <dbReference type="Proteomes" id="UP001148737"/>
    </source>
</evidence>
<reference evidence="1" key="1">
    <citation type="submission" date="2022-07" db="EMBL/GenBank/DDBJ databases">
        <title>Genome Sequence of Lecanicillium saksenae.</title>
        <authorList>
            <person name="Buettner E."/>
        </authorList>
    </citation>
    <scope>NUCLEOTIDE SEQUENCE</scope>
    <source>
        <strain evidence="1">VT-O1</strain>
    </source>
</reference>
<dbReference type="Proteomes" id="UP001148737">
    <property type="component" value="Unassembled WGS sequence"/>
</dbReference>
<evidence type="ECO:0000313" key="1">
    <source>
        <dbReference type="EMBL" id="KAJ3481520.1"/>
    </source>
</evidence>
<sequence>MAGTKGATSGTRHLDAHDTEGQSSVAVVGTGLAGLTTAYLLNNDAEKRYKVTLFEQSQLLSFAGASVAVKNAKEDMIEQIDLPMRASAGGYYDNLMRMYHFVGIPLHPIRFLFTFAKATTSNASPKTIPLTPQTAGEATGAYFVHASNLHQLLPPRPESRSLIAYLFEIAYLIICHFWFSVACFVVAPRTGAAAPGGECEDLREYLKRIWLPRRYITHYLLPLMSAVSTCSHAEILRFPASDIVNYKRHSTGQQHYAVCGGADQVQRKLSEGIHDVRLATRVLSVQPVDGKVVLRFQTDDGEATEQAFDRLVLAVSPDVAGRLYSPVESLLQEIPTVYAESSVLTHDVSTHSVIGYGGQGEGALSCAHHSSTGNMPAQVLTFRTLFTGDDSKTEAMHAMPSGVVVSTCPFASECGKGTLHSAGFIRTLRSKHSRSVVQAIMREAQPENGGKEDEETMTWVNGQDNVWLAGAWCWDGMVLLEGCVVSAMRVAQDFGVAIPWQGITVPY</sequence>
<gene>
    <name evidence="1" type="ORF">NLG97_g7802</name>
</gene>
<accession>A0ACC1QLW2</accession>
<keyword evidence="2" id="KW-1185">Reference proteome</keyword>
<proteinExistence type="predicted"/>
<name>A0ACC1QLW2_9HYPO</name>
<organism evidence="1 2">
    <name type="scientific">Lecanicillium saksenae</name>
    <dbReference type="NCBI Taxonomy" id="468837"/>
    <lineage>
        <taxon>Eukaryota</taxon>
        <taxon>Fungi</taxon>
        <taxon>Dikarya</taxon>
        <taxon>Ascomycota</taxon>
        <taxon>Pezizomycotina</taxon>
        <taxon>Sordariomycetes</taxon>
        <taxon>Hypocreomycetidae</taxon>
        <taxon>Hypocreales</taxon>
        <taxon>Cordycipitaceae</taxon>
        <taxon>Lecanicillium</taxon>
    </lineage>
</organism>
<comment type="caution">
    <text evidence="1">The sequence shown here is derived from an EMBL/GenBank/DDBJ whole genome shotgun (WGS) entry which is preliminary data.</text>
</comment>
<protein>
    <submittedName>
        <fullName evidence="1">Uncharacterized protein</fullName>
    </submittedName>
</protein>
<dbReference type="EMBL" id="JANAKD010001252">
    <property type="protein sequence ID" value="KAJ3481520.1"/>
    <property type="molecule type" value="Genomic_DNA"/>
</dbReference>